<evidence type="ECO:0000313" key="14">
    <source>
        <dbReference type="Proteomes" id="UP001106592"/>
    </source>
</evidence>
<dbReference type="NCBIfam" id="TIGR01843">
    <property type="entry name" value="type_I_hlyD"/>
    <property type="match status" value="1"/>
</dbReference>
<feature type="coiled-coil region" evidence="10">
    <location>
        <begin position="205"/>
        <end position="239"/>
    </location>
</feature>
<dbReference type="RefSeq" id="WP_217975655.1">
    <property type="nucleotide sequence ID" value="NZ_JAHTBI010000037.1"/>
</dbReference>
<dbReference type="PANTHER" id="PTHR30386:SF17">
    <property type="entry name" value="ALKALINE PROTEASE SECRETION PROTEIN APRE"/>
    <property type="match status" value="1"/>
</dbReference>
<dbReference type="GO" id="GO:0015031">
    <property type="term" value="P:protein transport"/>
    <property type="evidence" value="ECO:0007669"/>
    <property type="project" value="InterPro"/>
</dbReference>
<evidence type="ECO:0000313" key="13">
    <source>
        <dbReference type="EMBL" id="MBV6287615.1"/>
    </source>
</evidence>
<evidence type="ECO:0000256" key="3">
    <source>
        <dbReference type="ARBA" id="ARBA00022448"/>
    </source>
</evidence>
<feature type="transmembrane region" description="Helical" evidence="9">
    <location>
        <begin position="14"/>
        <end position="33"/>
    </location>
</feature>
<dbReference type="InterPro" id="IPR010129">
    <property type="entry name" value="T1SS_HlyD"/>
</dbReference>
<comment type="caution">
    <text evidence="13">The sequence shown here is derived from an EMBL/GenBank/DDBJ whole genome shotgun (WGS) entry which is preliminary data.</text>
</comment>
<evidence type="ECO:0000256" key="6">
    <source>
        <dbReference type="ARBA" id="ARBA00022692"/>
    </source>
</evidence>
<keyword evidence="10" id="KW-0175">Coiled coil</keyword>
<dbReference type="Pfam" id="PF25994">
    <property type="entry name" value="HH_AprE"/>
    <property type="match status" value="1"/>
</dbReference>
<dbReference type="InterPro" id="IPR058781">
    <property type="entry name" value="HH_AprE-like"/>
</dbReference>
<proteinExistence type="inferred from homology"/>
<reference evidence="13" key="1">
    <citation type="journal article" date="2022" name="Int. J. Syst. Evol. Microbiol.">
        <title>Pseudomonas aegrilactucae sp. nov. and Pseudomonas morbosilactucae sp. nov., pathogens causing bacterial rot of lettuce in Japan.</title>
        <authorList>
            <person name="Sawada H."/>
            <person name="Fujikawa T."/>
            <person name="Satou M."/>
        </authorList>
    </citation>
    <scope>NUCLEOTIDE SEQUENCE</scope>
    <source>
        <strain evidence="13">MAFF 301350</strain>
    </source>
</reference>
<evidence type="ECO:0000256" key="7">
    <source>
        <dbReference type="ARBA" id="ARBA00022989"/>
    </source>
</evidence>
<keyword evidence="3 9" id="KW-0813">Transport</keyword>
<keyword evidence="7 9" id="KW-1133">Transmembrane helix</keyword>
<dbReference type="EMBL" id="JAHTBI010000037">
    <property type="protein sequence ID" value="MBV6287615.1"/>
    <property type="molecule type" value="Genomic_DNA"/>
</dbReference>
<evidence type="ECO:0000256" key="5">
    <source>
        <dbReference type="ARBA" id="ARBA00022519"/>
    </source>
</evidence>
<comment type="similarity">
    <text evidence="2 9">Belongs to the membrane fusion protein (MFP) (TC 8.A.1) family.</text>
</comment>
<keyword evidence="14" id="KW-1185">Reference proteome</keyword>
<evidence type="ECO:0000256" key="2">
    <source>
        <dbReference type="ARBA" id="ARBA00009477"/>
    </source>
</evidence>
<dbReference type="Pfam" id="PF26002">
    <property type="entry name" value="Beta-barrel_AprE"/>
    <property type="match status" value="1"/>
</dbReference>
<name>A0A9Q3AEN4_9PSED</name>
<dbReference type="GO" id="GO:0005886">
    <property type="term" value="C:plasma membrane"/>
    <property type="evidence" value="ECO:0007669"/>
    <property type="project" value="UniProtKB-SubCell"/>
</dbReference>
<evidence type="ECO:0000256" key="1">
    <source>
        <dbReference type="ARBA" id="ARBA00004377"/>
    </source>
</evidence>
<reference evidence="13" key="2">
    <citation type="journal article" date="2023" name="Plant Pathol.">
        <title>Dismantling and reorganizing Pseudomonas marginalis sensu#lato.</title>
        <authorList>
            <person name="Sawada H."/>
            <person name="Fujikawa T."/>
            <person name="Satou M."/>
        </authorList>
    </citation>
    <scope>NUCLEOTIDE SEQUENCE</scope>
    <source>
        <strain evidence="13">MAFF 301350</strain>
    </source>
</reference>
<sequence>MNATLQVTDGRERWIGCAIVLLTFGVCGAWAAFAPLDSASLAPGVITVQHSRKTVQHLEGGIVSTLHVRDGDRVKAGDVLITLNDSRTSAEREMLRSQLAAVQAMQARLAAERDGLSALPASDGAGDDERLREARVMEARVFQARRAAREGEAGVLHKRVLQLQAQVRGFETLIAGKRALAASYTEEIADLRELLREGFVDRQRLREQERSLARLRGEIAELQASIAQSRLEASETELRVLQLDTQFARQVADQLAELGPRAFDLRERLAAVDERAQRTLVRAPDAGIVLGLRVHTVGGVITPGMALMDIVPEREALVVEVQISTTDIDRVMPGNPVDIRFSAFSSASTPVMAGRLSRVSADRLVNENTGAAYYLGQVELTEAALDSLAAHRLQLVPGMPAEVLLKVGERTLLSYLTQPAGNLFARALIED</sequence>
<dbReference type="InterPro" id="IPR058982">
    <property type="entry name" value="Beta-barrel_AprE"/>
</dbReference>
<comment type="subcellular location">
    <subcellularLocation>
        <location evidence="1 9">Cell inner membrane</location>
        <topology evidence="1 9">Single-pass membrane protein</topology>
    </subcellularLocation>
</comment>
<gene>
    <name evidence="13" type="ORF">KUO17_11340</name>
</gene>
<feature type="domain" description="AprE-like long alpha-helical hairpin" evidence="11">
    <location>
        <begin position="89"/>
        <end position="274"/>
    </location>
</feature>
<evidence type="ECO:0000256" key="8">
    <source>
        <dbReference type="ARBA" id="ARBA00023136"/>
    </source>
</evidence>
<keyword evidence="6 9" id="KW-0812">Transmembrane</keyword>
<evidence type="ECO:0000259" key="11">
    <source>
        <dbReference type="Pfam" id="PF25994"/>
    </source>
</evidence>
<evidence type="ECO:0000259" key="12">
    <source>
        <dbReference type="Pfam" id="PF26002"/>
    </source>
</evidence>
<organism evidence="13 14">
    <name type="scientific">Pseudomonas aegrilactucae</name>
    <dbReference type="NCBI Taxonomy" id="2854028"/>
    <lineage>
        <taxon>Bacteria</taxon>
        <taxon>Pseudomonadati</taxon>
        <taxon>Pseudomonadota</taxon>
        <taxon>Gammaproteobacteria</taxon>
        <taxon>Pseudomonadales</taxon>
        <taxon>Pseudomonadaceae</taxon>
        <taxon>Pseudomonas</taxon>
    </lineage>
</organism>
<protein>
    <recommendedName>
        <fullName evidence="9">Membrane fusion protein (MFP) family protein</fullName>
    </recommendedName>
</protein>
<feature type="domain" description="AprE-like beta-barrel" evidence="12">
    <location>
        <begin position="317"/>
        <end position="407"/>
    </location>
</feature>
<dbReference type="PANTHER" id="PTHR30386">
    <property type="entry name" value="MEMBRANE FUSION SUBUNIT OF EMRAB-TOLC MULTIDRUG EFFLUX PUMP"/>
    <property type="match status" value="1"/>
</dbReference>
<keyword evidence="8 9" id="KW-0472">Membrane</keyword>
<dbReference type="AlphaFoldDB" id="A0A9Q3AEN4"/>
<accession>A0A9Q3AEN4</accession>
<keyword evidence="5 9" id="KW-0997">Cell inner membrane</keyword>
<evidence type="ECO:0000256" key="4">
    <source>
        <dbReference type="ARBA" id="ARBA00022475"/>
    </source>
</evidence>
<keyword evidence="4 9" id="KW-1003">Cell membrane</keyword>
<evidence type="ECO:0000256" key="10">
    <source>
        <dbReference type="SAM" id="Coils"/>
    </source>
</evidence>
<evidence type="ECO:0000256" key="9">
    <source>
        <dbReference type="RuleBase" id="RU365093"/>
    </source>
</evidence>
<dbReference type="InterPro" id="IPR050739">
    <property type="entry name" value="MFP"/>
</dbReference>
<dbReference type="Proteomes" id="UP001106592">
    <property type="component" value="Unassembled WGS sequence"/>
</dbReference>